<protein>
    <submittedName>
        <fullName evidence="4">GGDEF domain-containing protein</fullName>
    </submittedName>
</protein>
<dbReference type="AlphaFoldDB" id="A0AAE3AM55"/>
<sequence>MKSLKQIINRYIRSAAIVMALVILVVIAFAEILIEQGRVEDTAAGTFVRLEQIIEENENELKQVKEKYDKTCLHDAEAIAFLLQKDPEATNDTLKLKKYANLLELDEIHIFDETGTIVSGTNPEYYGYSFSSGEQMAFFAPMLTDKSLQLVQDAGPNTAEGKNMQYSAVWSADGTFIVQVGKDPQLVTEAMEKNEISYIFHQLNISPAIDYCAVDSETLSVIGATNADMVGKTVANLGISAESMQNEEHGFHANIEGKYYYCIFKKIETRYMGFIIPMDVLYERIPLDLLNLALCLVLICGTLTVFVANCVNRYVIHDIHRINGKLNRITQGNLEEKVNVQSSREFSALSRYINEMVGSLVNNDRKMSYVLSRTEMNIGVYEYRDGVQQVYCTERIPQIFGWTDEETAYYTGDRVHLYTFIEELRRSRVVGERNVYRIPGEPDRYIKLEETHEESSVFGVVNDVTEEMQRRIQIESERDTDPLTRLYNRRGLSRRVERILEAGTGDTYAVVMIDLDDLKEVNDTYGHESGDQYIISAAEILKKIVGESGLTARHGGDEFVLFLEEKSEEALREKLTQLEQAQDSSEAVLHDGQHVPLRFSMGCCFIDEVAAPYDEMLEKADIAMYQNKRQRKEKHGKQPRRKE</sequence>
<evidence type="ECO:0000256" key="1">
    <source>
        <dbReference type="SAM" id="Coils"/>
    </source>
</evidence>
<proteinExistence type="predicted"/>
<dbReference type="Proteomes" id="UP001199424">
    <property type="component" value="Unassembled WGS sequence"/>
</dbReference>
<dbReference type="Gene3D" id="6.10.340.10">
    <property type="match status" value="1"/>
</dbReference>
<dbReference type="EMBL" id="JAJEQC010000019">
    <property type="protein sequence ID" value="MCC2137891.1"/>
    <property type="molecule type" value="Genomic_DNA"/>
</dbReference>
<feature type="domain" description="GGDEF" evidence="3">
    <location>
        <begin position="506"/>
        <end position="643"/>
    </location>
</feature>
<dbReference type="GO" id="GO:0005886">
    <property type="term" value="C:plasma membrane"/>
    <property type="evidence" value="ECO:0007669"/>
    <property type="project" value="TreeGrafter"/>
</dbReference>
<dbReference type="Pfam" id="PF00990">
    <property type="entry name" value="GGDEF"/>
    <property type="match status" value="1"/>
</dbReference>
<dbReference type="Gene3D" id="3.30.70.270">
    <property type="match status" value="1"/>
</dbReference>
<feature type="coiled-coil region" evidence="1">
    <location>
        <begin position="47"/>
        <end position="74"/>
    </location>
</feature>
<dbReference type="GO" id="GO:0043709">
    <property type="term" value="P:cell adhesion involved in single-species biofilm formation"/>
    <property type="evidence" value="ECO:0007669"/>
    <property type="project" value="TreeGrafter"/>
</dbReference>
<comment type="caution">
    <text evidence="4">The sequence shown here is derived from an EMBL/GenBank/DDBJ whole genome shotgun (WGS) entry which is preliminary data.</text>
</comment>
<dbReference type="GO" id="GO:1902201">
    <property type="term" value="P:negative regulation of bacterial-type flagellum-dependent cell motility"/>
    <property type="evidence" value="ECO:0007669"/>
    <property type="project" value="TreeGrafter"/>
</dbReference>
<evidence type="ECO:0000313" key="5">
    <source>
        <dbReference type="Proteomes" id="UP001199424"/>
    </source>
</evidence>
<dbReference type="InterPro" id="IPR000160">
    <property type="entry name" value="GGDEF_dom"/>
</dbReference>
<accession>A0AAE3AM55</accession>
<gene>
    <name evidence="4" type="ORF">LKD31_12900</name>
</gene>
<dbReference type="NCBIfam" id="TIGR00254">
    <property type="entry name" value="GGDEF"/>
    <property type="match status" value="1"/>
</dbReference>
<keyword evidence="5" id="KW-1185">Reference proteome</keyword>
<dbReference type="PANTHER" id="PTHR45138:SF9">
    <property type="entry name" value="DIGUANYLATE CYCLASE DGCM-RELATED"/>
    <property type="match status" value="1"/>
</dbReference>
<dbReference type="SUPFAM" id="SSF158472">
    <property type="entry name" value="HAMP domain-like"/>
    <property type="match status" value="1"/>
</dbReference>
<dbReference type="CDD" id="cd06225">
    <property type="entry name" value="HAMP"/>
    <property type="match status" value="1"/>
</dbReference>
<feature type="domain" description="HAMP" evidence="2">
    <location>
        <begin position="313"/>
        <end position="365"/>
    </location>
</feature>
<dbReference type="InterPro" id="IPR043128">
    <property type="entry name" value="Rev_trsase/Diguanyl_cyclase"/>
</dbReference>
<dbReference type="GO" id="GO:0007165">
    <property type="term" value="P:signal transduction"/>
    <property type="evidence" value="ECO:0007669"/>
    <property type="project" value="InterPro"/>
</dbReference>
<dbReference type="InterPro" id="IPR029787">
    <property type="entry name" value="Nucleotide_cyclase"/>
</dbReference>
<dbReference type="SUPFAM" id="SSF55073">
    <property type="entry name" value="Nucleotide cyclase"/>
    <property type="match status" value="1"/>
</dbReference>
<dbReference type="InterPro" id="IPR003660">
    <property type="entry name" value="HAMP_dom"/>
</dbReference>
<dbReference type="RefSeq" id="WP_308450031.1">
    <property type="nucleotide sequence ID" value="NZ_JAJEQC010000019.1"/>
</dbReference>
<dbReference type="SMART" id="SM00267">
    <property type="entry name" value="GGDEF"/>
    <property type="match status" value="1"/>
</dbReference>
<evidence type="ECO:0000259" key="2">
    <source>
        <dbReference type="PROSITE" id="PS50885"/>
    </source>
</evidence>
<dbReference type="PANTHER" id="PTHR45138">
    <property type="entry name" value="REGULATORY COMPONENTS OF SENSORY TRANSDUCTION SYSTEM"/>
    <property type="match status" value="1"/>
</dbReference>
<organism evidence="4 5">
    <name type="scientific">Hominenteromicrobium mulieris</name>
    <dbReference type="NCBI Taxonomy" id="2885357"/>
    <lineage>
        <taxon>Bacteria</taxon>
        <taxon>Bacillati</taxon>
        <taxon>Bacillota</taxon>
        <taxon>Clostridia</taxon>
        <taxon>Eubacteriales</taxon>
        <taxon>Oscillospiraceae</taxon>
        <taxon>Hominenteromicrobium</taxon>
    </lineage>
</organism>
<dbReference type="SMART" id="SM00304">
    <property type="entry name" value="HAMP"/>
    <property type="match status" value="1"/>
</dbReference>
<evidence type="ECO:0000259" key="3">
    <source>
        <dbReference type="PROSITE" id="PS50887"/>
    </source>
</evidence>
<dbReference type="InterPro" id="IPR050469">
    <property type="entry name" value="Diguanylate_Cyclase"/>
</dbReference>
<dbReference type="Pfam" id="PF00672">
    <property type="entry name" value="HAMP"/>
    <property type="match status" value="1"/>
</dbReference>
<dbReference type="GO" id="GO:0052621">
    <property type="term" value="F:diguanylate cyclase activity"/>
    <property type="evidence" value="ECO:0007669"/>
    <property type="project" value="TreeGrafter"/>
</dbReference>
<dbReference type="CDD" id="cd01949">
    <property type="entry name" value="GGDEF"/>
    <property type="match status" value="1"/>
</dbReference>
<reference evidence="4" key="1">
    <citation type="submission" date="2021-10" db="EMBL/GenBank/DDBJ databases">
        <title>Anaerobic single-cell dispensing facilitates the cultivation of human gut bacteria.</title>
        <authorList>
            <person name="Afrizal A."/>
        </authorList>
    </citation>
    <scope>NUCLEOTIDE SEQUENCE</scope>
    <source>
        <strain evidence="4">CLA-AA-H250</strain>
    </source>
</reference>
<dbReference type="PROSITE" id="PS50885">
    <property type="entry name" value="HAMP"/>
    <property type="match status" value="1"/>
</dbReference>
<dbReference type="PROSITE" id="PS50887">
    <property type="entry name" value="GGDEF"/>
    <property type="match status" value="1"/>
</dbReference>
<name>A0AAE3AM55_9FIRM</name>
<evidence type="ECO:0000313" key="4">
    <source>
        <dbReference type="EMBL" id="MCC2137891.1"/>
    </source>
</evidence>
<keyword evidence="1" id="KW-0175">Coiled coil</keyword>